<feature type="transmembrane region" description="Helical" evidence="8">
    <location>
        <begin position="339"/>
        <end position="359"/>
    </location>
</feature>
<gene>
    <name evidence="9" type="ORF">Aory04_000436900</name>
</gene>
<keyword evidence="3" id="KW-0813">Transport</keyword>
<evidence type="ECO:0000256" key="4">
    <source>
        <dbReference type="ARBA" id="ARBA00022692"/>
    </source>
</evidence>
<dbReference type="PANTHER" id="PTHR43791">
    <property type="entry name" value="PERMEASE-RELATED"/>
    <property type="match status" value="1"/>
</dbReference>
<feature type="transmembrane region" description="Helical" evidence="8">
    <location>
        <begin position="188"/>
        <end position="211"/>
    </location>
</feature>
<evidence type="ECO:0000256" key="6">
    <source>
        <dbReference type="ARBA" id="ARBA00023136"/>
    </source>
</evidence>
<protein>
    <submittedName>
        <fullName evidence="9">Unnamed protein product</fullName>
    </submittedName>
</protein>
<dbReference type="EMBL" id="BSYA01000039">
    <property type="protein sequence ID" value="GMG27820.1"/>
    <property type="molecule type" value="Genomic_DNA"/>
</dbReference>
<feature type="transmembrane region" description="Helical" evidence="8">
    <location>
        <begin position="307"/>
        <end position="327"/>
    </location>
</feature>
<organism evidence="9 10">
    <name type="scientific">Aspergillus oryzae</name>
    <name type="common">Yellow koji mold</name>
    <dbReference type="NCBI Taxonomy" id="5062"/>
    <lineage>
        <taxon>Eukaryota</taxon>
        <taxon>Fungi</taxon>
        <taxon>Dikarya</taxon>
        <taxon>Ascomycota</taxon>
        <taxon>Pezizomycotina</taxon>
        <taxon>Eurotiomycetes</taxon>
        <taxon>Eurotiomycetidae</taxon>
        <taxon>Eurotiales</taxon>
        <taxon>Aspergillaceae</taxon>
        <taxon>Aspergillus</taxon>
        <taxon>Aspergillus subgen. Circumdati</taxon>
    </lineage>
</organism>
<accession>A0AAN4YDM4</accession>
<dbReference type="AlphaFoldDB" id="A0AAN4YDM4"/>
<feature type="transmembrane region" description="Helical" evidence="8">
    <location>
        <begin position="122"/>
        <end position="143"/>
    </location>
</feature>
<name>A0AAN4YDM4_ASPOZ</name>
<keyword evidence="5 8" id="KW-1133">Transmembrane helix</keyword>
<evidence type="ECO:0000256" key="1">
    <source>
        <dbReference type="ARBA" id="ARBA00004141"/>
    </source>
</evidence>
<evidence type="ECO:0000256" key="7">
    <source>
        <dbReference type="SAM" id="MobiDB-lite"/>
    </source>
</evidence>
<sequence>MSFAKPMEHSLDLQDDKIPDPKHQERVPAIVTIENFRVLGLDPEDEDFYLNYPPERRKMTRRKVCILSTWYHKPCDANSTDQVDIRLVPMLAVLYLISHLDRANIGNAKIEGMMEDLNLDGIQWNIILSIFFVPYVLLVYLCTQWYMPKDLSTRLAYFYCASALSGAFSGLLAAAIAKMDGVGGYAGWRWIFIIEGLFTVMLGVACFWFLIDSPSLSGRWLEPDEIRFLELQKFIKEGGQFKDEEHEQQQRSRWKDLLSVMTNWRIITEAMGFSNTNAQLMTVPPYVAGAISAVCFSSLSDRFYWRMPFVVIPLALLTVGYGIIISFDGKLEENIGPSFFAVILAMIGLYPVHPATTSWTSNNLTPSNRRAIGVAFNICVGNIGGIIGSYMYMDSEKPKYYTGFGLSIAFGGSALILALILEASFWWENKKRSKMSESEVREQYTEEQLMNMGDKSPLFKYTL</sequence>
<dbReference type="GO" id="GO:0022857">
    <property type="term" value="F:transmembrane transporter activity"/>
    <property type="evidence" value="ECO:0007669"/>
    <property type="project" value="TreeGrafter"/>
</dbReference>
<dbReference type="Gene3D" id="1.20.1250.20">
    <property type="entry name" value="MFS general substrate transporter like domains"/>
    <property type="match status" value="3"/>
</dbReference>
<feature type="transmembrane region" description="Helical" evidence="8">
    <location>
        <begin position="404"/>
        <end position="427"/>
    </location>
</feature>
<evidence type="ECO:0000313" key="9">
    <source>
        <dbReference type="EMBL" id="GMG27820.1"/>
    </source>
</evidence>
<dbReference type="FunFam" id="1.20.1250.20:FF:000013">
    <property type="entry name" value="MFS general substrate transporter"/>
    <property type="match status" value="1"/>
</dbReference>
<evidence type="ECO:0000256" key="8">
    <source>
        <dbReference type="SAM" id="Phobius"/>
    </source>
</evidence>
<reference evidence="9" key="1">
    <citation type="submission" date="2023-04" db="EMBL/GenBank/DDBJ databases">
        <title>Aspergillus oryzae NBRC 4228.</title>
        <authorList>
            <person name="Ichikawa N."/>
            <person name="Sato H."/>
            <person name="Tonouchi N."/>
        </authorList>
    </citation>
    <scope>NUCLEOTIDE SEQUENCE</scope>
    <source>
        <strain evidence="9">NBRC 4228</strain>
    </source>
</reference>
<dbReference type="PANTHER" id="PTHR43791:SF54">
    <property type="entry name" value="MAJOR FACILITATOR SUPERFAMILY (MFS) PROFILE DOMAIN-CONTAINING PROTEIN-RELATED"/>
    <property type="match status" value="1"/>
</dbReference>
<keyword evidence="6 8" id="KW-0472">Membrane</keyword>
<dbReference type="GO" id="GO:0016020">
    <property type="term" value="C:membrane"/>
    <property type="evidence" value="ECO:0007669"/>
    <property type="project" value="UniProtKB-SubCell"/>
</dbReference>
<evidence type="ECO:0000313" key="10">
    <source>
        <dbReference type="Proteomes" id="UP001165205"/>
    </source>
</evidence>
<evidence type="ECO:0000256" key="3">
    <source>
        <dbReference type="ARBA" id="ARBA00022448"/>
    </source>
</evidence>
<evidence type="ECO:0000256" key="2">
    <source>
        <dbReference type="ARBA" id="ARBA00008335"/>
    </source>
</evidence>
<comment type="similarity">
    <text evidence="2">Belongs to the major facilitator superfamily.</text>
</comment>
<feature type="region of interest" description="Disordered" evidence="7">
    <location>
        <begin position="1"/>
        <end position="21"/>
    </location>
</feature>
<dbReference type="SUPFAM" id="SSF103473">
    <property type="entry name" value="MFS general substrate transporter"/>
    <property type="match status" value="1"/>
</dbReference>
<comment type="subcellular location">
    <subcellularLocation>
        <location evidence="1">Membrane</location>
        <topology evidence="1">Multi-pass membrane protein</topology>
    </subcellularLocation>
</comment>
<evidence type="ECO:0000256" key="5">
    <source>
        <dbReference type="ARBA" id="ARBA00022989"/>
    </source>
</evidence>
<feature type="transmembrane region" description="Helical" evidence="8">
    <location>
        <begin position="155"/>
        <end position="176"/>
    </location>
</feature>
<proteinExistence type="inferred from homology"/>
<comment type="caution">
    <text evidence="9">The sequence shown here is derived from an EMBL/GenBank/DDBJ whole genome shotgun (WGS) entry which is preliminary data.</text>
</comment>
<keyword evidence="4 8" id="KW-0812">Transmembrane</keyword>
<dbReference type="InterPro" id="IPR036259">
    <property type="entry name" value="MFS_trans_sf"/>
</dbReference>
<feature type="transmembrane region" description="Helical" evidence="8">
    <location>
        <begin position="371"/>
        <end position="392"/>
    </location>
</feature>
<dbReference type="Proteomes" id="UP001165205">
    <property type="component" value="Unassembled WGS sequence"/>
</dbReference>